<gene>
    <name evidence="3" type="ORF">Xbed_01821</name>
</gene>
<reference evidence="3 4" key="1">
    <citation type="submission" date="2017-01" db="EMBL/GenBank/DDBJ databases">
        <title>Deconstructing symbiosis and pathogenesis requirements using a combined genomic-metabolomic approach.</title>
        <authorList>
            <person name="Tobias N.J."/>
            <person name="Wolff H."/>
            <person name="Djahanschiri B."/>
            <person name="Ebersberger I."/>
            <person name="Bode H.B."/>
        </authorList>
    </citation>
    <scope>NUCLEOTIDE SEQUENCE [LARGE SCALE GENOMIC DNA]</scope>
    <source>
        <strain evidence="3 4">DSM 4764</strain>
    </source>
</reference>
<keyword evidence="1 2" id="KW-0732">Signal</keyword>
<dbReference type="EMBL" id="MUBK01000012">
    <property type="protein sequence ID" value="OTA20105.1"/>
    <property type="molecule type" value="Genomic_DNA"/>
</dbReference>
<dbReference type="RefSeq" id="WP_086112608.1">
    <property type="nucleotide sequence ID" value="NZ_CAWNHF010000024.1"/>
</dbReference>
<dbReference type="Proteomes" id="UP000194204">
    <property type="component" value="Unassembled WGS sequence"/>
</dbReference>
<organism evidence="3 4">
    <name type="scientific">Xenorhabdus beddingii</name>
    <dbReference type="NCBI Taxonomy" id="40578"/>
    <lineage>
        <taxon>Bacteria</taxon>
        <taxon>Pseudomonadati</taxon>
        <taxon>Pseudomonadota</taxon>
        <taxon>Gammaproteobacteria</taxon>
        <taxon>Enterobacterales</taxon>
        <taxon>Morganellaceae</taxon>
        <taxon>Xenorhabdus</taxon>
    </lineage>
</organism>
<evidence type="ECO:0000256" key="1">
    <source>
        <dbReference type="ARBA" id="ARBA00022729"/>
    </source>
</evidence>
<keyword evidence="4" id="KW-1185">Reference proteome</keyword>
<evidence type="ECO:0000256" key="2">
    <source>
        <dbReference type="SAM" id="SignalP"/>
    </source>
</evidence>
<protein>
    <submittedName>
        <fullName evidence="3">Uncharacterized protein</fullName>
    </submittedName>
</protein>
<feature type="signal peptide" evidence="2">
    <location>
        <begin position="1"/>
        <end position="29"/>
    </location>
</feature>
<accession>A0A1Y2SQN1</accession>
<proteinExistence type="predicted"/>
<dbReference type="NCBIfam" id="NF010180">
    <property type="entry name" value="PRK13659.1"/>
    <property type="match status" value="1"/>
</dbReference>
<name>A0A1Y2SQN1_9GAMM</name>
<dbReference type="OrthoDB" id="6455281at2"/>
<feature type="chain" id="PRO_5012598740" evidence="2">
    <location>
        <begin position="30"/>
        <end position="120"/>
    </location>
</feature>
<sequence>MRAHSSLIVKYVSALALLLPLFWQTPAFSAPCSSDGTCVTINGGGDNSMSKEMARQSKEVWDEQKNLRKKMDQRREKAFDKYEVEADNREACLESADINVYWEPNTKRCLDINTGRPIKP</sequence>
<dbReference type="AlphaFoldDB" id="A0A1Y2SQN1"/>
<dbReference type="STRING" id="40578.Xbed_01821"/>
<comment type="caution">
    <text evidence="3">The sequence shown here is derived from an EMBL/GenBank/DDBJ whole genome shotgun (WGS) entry which is preliminary data.</text>
</comment>
<evidence type="ECO:0000313" key="3">
    <source>
        <dbReference type="EMBL" id="OTA20105.1"/>
    </source>
</evidence>
<dbReference type="InterPro" id="IPR009700">
    <property type="entry name" value="DUF1283"/>
</dbReference>
<evidence type="ECO:0000313" key="4">
    <source>
        <dbReference type="Proteomes" id="UP000194204"/>
    </source>
</evidence>
<dbReference type="Pfam" id="PF06932">
    <property type="entry name" value="DUF1283"/>
    <property type="match status" value="1"/>
</dbReference>